<evidence type="ECO:0000256" key="4">
    <source>
        <dbReference type="ARBA" id="ARBA00023163"/>
    </source>
</evidence>
<evidence type="ECO:0000256" key="1">
    <source>
        <dbReference type="ARBA" id="ARBA00004123"/>
    </source>
</evidence>
<dbReference type="InterPro" id="IPR036864">
    <property type="entry name" value="Zn2-C6_fun-type_DNA-bd_sf"/>
</dbReference>
<dbReference type="STRING" id="930990.A0A067M8I0"/>
<keyword evidence="2" id="KW-0479">Metal-binding</keyword>
<proteinExistence type="predicted"/>
<dbReference type="GO" id="GO:0008270">
    <property type="term" value="F:zinc ion binding"/>
    <property type="evidence" value="ECO:0007669"/>
    <property type="project" value="InterPro"/>
</dbReference>
<reference evidence="8" key="1">
    <citation type="journal article" date="2014" name="Proc. Natl. Acad. Sci. U.S.A.">
        <title>Extensive sampling of basidiomycete genomes demonstrates inadequacy of the white-rot/brown-rot paradigm for wood decay fungi.</title>
        <authorList>
            <person name="Riley R."/>
            <person name="Salamov A.A."/>
            <person name="Brown D.W."/>
            <person name="Nagy L.G."/>
            <person name="Floudas D."/>
            <person name="Held B.W."/>
            <person name="Levasseur A."/>
            <person name="Lombard V."/>
            <person name="Morin E."/>
            <person name="Otillar R."/>
            <person name="Lindquist E.A."/>
            <person name="Sun H."/>
            <person name="LaButti K.M."/>
            <person name="Schmutz J."/>
            <person name="Jabbour D."/>
            <person name="Luo H."/>
            <person name="Baker S.E."/>
            <person name="Pisabarro A.G."/>
            <person name="Walton J.D."/>
            <person name="Blanchette R.A."/>
            <person name="Henrissat B."/>
            <person name="Martin F."/>
            <person name="Cullen D."/>
            <person name="Hibbett D.S."/>
            <person name="Grigoriev I.V."/>
        </authorList>
    </citation>
    <scope>NUCLEOTIDE SEQUENCE [LARGE SCALE GENOMIC DNA]</scope>
    <source>
        <strain evidence="8">FD-172 SS1</strain>
    </source>
</reference>
<dbReference type="GO" id="GO:0006351">
    <property type="term" value="P:DNA-templated transcription"/>
    <property type="evidence" value="ECO:0007669"/>
    <property type="project" value="InterPro"/>
</dbReference>
<dbReference type="InParanoid" id="A0A067M8I0"/>
<keyword evidence="4" id="KW-0804">Transcription</keyword>
<dbReference type="Pfam" id="PF04082">
    <property type="entry name" value="Fungal_trans"/>
    <property type="match status" value="1"/>
</dbReference>
<dbReference type="Proteomes" id="UP000027195">
    <property type="component" value="Unassembled WGS sequence"/>
</dbReference>
<dbReference type="PANTHER" id="PTHR47338:SF29">
    <property type="entry name" value="ZN(2)-C6 FUNGAL-TYPE DOMAIN-CONTAINING PROTEIN"/>
    <property type="match status" value="1"/>
</dbReference>
<keyword evidence="5" id="KW-0539">Nucleus</keyword>
<keyword evidence="3" id="KW-0805">Transcription regulation</keyword>
<dbReference type="EMBL" id="KL198099">
    <property type="protein sequence ID" value="KDQ07871.1"/>
    <property type="molecule type" value="Genomic_DNA"/>
</dbReference>
<feature type="domain" description="Zn(2)-C6 fungal-type" evidence="6">
    <location>
        <begin position="26"/>
        <end position="56"/>
    </location>
</feature>
<name>A0A067M8I0_BOTB1</name>
<dbReference type="AlphaFoldDB" id="A0A067M8I0"/>
<evidence type="ECO:0000313" key="8">
    <source>
        <dbReference type="Proteomes" id="UP000027195"/>
    </source>
</evidence>
<accession>A0A067M8I0</accession>
<dbReference type="GO" id="GO:0000981">
    <property type="term" value="F:DNA-binding transcription factor activity, RNA polymerase II-specific"/>
    <property type="evidence" value="ECO:0007669"/>
    <property type="project" value="InterPro"/>
</dbReference>
<dbReference type="PROSITE" id="PS50048">
    <property type="entry name" value="ZN2_CY6_FUNGAL_2"/>
    <property type="match status" value="1"/>
</dbReference>
<evidence type="ECO:0000256" key="3">
    <source>
        <dbReference type="ARBA" id="ARBA00023015"/>
    </source>
</evidence>
<evidence type="ECO:0000313" key="7">
    <source>
        <dbReference type="EMBL" id="KDQ07871.1"/>
    </source>
</evidence>
<dbReference type="OrthoDB" id="2123952at2759"/>
<evidence type="ECO:0000256" key="5">
    <source>
        <dbReference type="ARBA" id="ARBA00023242"/>
    </source>
</evidence>
<dbReference type="Gene3D" id="4.10.240.10">
    <property type="entry name" value="Zn(2)-C6 fungal-type DNA-binding domain"/>
    <property type="match status" value="1"/>
</dbReference>
<dbReference type="InterPro" id="IPR050815">
    <property type="entry name" value="TF_fung"/>
</dbReference>
<dbReference type="CDD" id="cd12148">
    <property type="entry name" value="fungal_TF_MHR"/>
    <property type="match status" value="1"/>
</dbReference>
<keyword evidence="8" id="KW-1185">Reference proteome</keyword>
<dbReference type="GO" id="GO:0005634">
    <property type="term" value="C:nucleus"/>
    <property type="evidence" value="ECO:0007669"/>
    <property type="project" value="UniProtKB-SubCell"/>
</dbReference>
<protein>
    <recommendedName>
        <fullName evidence="6">Zn(2)-C6 fungal-type domain-containing protein</fullName>
    </recommendedName>
</protein>
<organism evidence="7 8">
    <name type="scientific">Botryobasidium botryosum (strain FD-172 SS1)</name>
    <dbReference type="NCBI Taxonomy" id="930990"/>
    <lineage>
        <taxon>Eukaryota</taxon>
        <taxon>Fungi</taxon>
        <taxon>Dikarya</taxon>
        <taxon>Basidiomycota</taxon>
        <taxon>Agaricomycotina</taxon>
        <taxon>Agaricomycetes</taxon>
        <taxon>Cantharellales</taxon>
        <taxon>Botryobasidiaceae</taxon>
        <taxon>Botryobasidium</taxon>
    </lineage>
</organism>
<evidence type="ECO:0000256" key="2">
    <source>
        <dbReference type="ARBA" id="ARBA00022723"/>
    </source>
</evidence>
<dbReference type="InterPro" id="IPR007219">
    <property type="entry name" value="XnlR_reg_dom"/>
</dbReference>
<dbReference type="GO" id="GO:0003677">
    <property type="term" value="F:DNA binding"/>
    <property type="evidence" value="ECO:0007669"/>
    <property type="project" value="InterPro"/>
</dbReference>
<dbReference type="PANTHER" id="PTHR47338">
    <property type="entry name" value="ZN(II)2CYS6 TRANSCRIPTION FACTOR (EUROFUNG)-RELATED"/>
    <property type="match status" value="1"/>
</dbReference>
<evidence type="ECO:0000259" key="6">
    <source>
        <dbReference type="PROSITE" id="PS50048"/>
    </source>
</evidence>
<comment type="subcellular location">
    <subcellularLocation>
        <location evidence="1">Nucleus</location>
    </subcellularLocation>
</comment>
<gene>
    <name evidence="7" type="ORF">BOTBODRAFT_38432</name>
</gene>
<sequence length="612" mass="68366">MQEPQQYHYRLNEDTRGIYQLTQSHPCRKCLERGLVCDSLRPTCGRCSRDVVECIYNPIDSVNRILQSRLKRLQESIGRLGVPSRPQGFPELQLLQDPPMLLYESPSYGSSLAIVPPSVALVSHNVSMQSVSSNLAITVPIDNTSTPGSLLRNTSGAKDLPVLSNNTRSAFGCSAVLWGNNSDDCQWWEHHKFPPCHKYHLMNFFLQDCTHFMLQVNMQRFVARIVLPSSHPNSLHPVLLNSIYLLACTFSPVPGIQALESRFLARTRRHLALALAQPNRLFDYLLASLIVARYYHYRARSLEGHLAVQTAARFAVGCGLHRIRSRSCDEMKIELARTLLGPPSDAIELGERINTFWIIFTMEKKSSMAMNAPSAYSEEEIETVWPIPMECYEMEFIKALPCTSLRSLYVPGNGSIALGLTTPINVYAKATALLYSSRQLASQYNPDLPATTEFWLKFRTLQKIISEYKAALPSFSFKSLVPGASLGNNIFIVASGHMLATTASLVLHCLFIDDDAESREKGLACVRKIVDVVSELDDIDPKVGFTLGPPLFAACEFLRREIKRIKGSSESQLLSELRAHQIKLVRRLSGVLAKKGCPVPHDLVSEAVDDTD</sequence>
<dbReference type="SUPFAM" id="SSF57701">
    <property type="entry name" value="Zn2/Cys6 DNA-binding domain"/>
    <property type="match status" value="1"/>
</dbReference>
<dbReference type="InterPro" id="IPR001138">
    <property type="entry name" value="Zn2Cys6_DnaBD"/>
</dbReference>
<dbReference type="HOGENOM" id="CLU_022337_1_0_1"/>
<dbReference type="CDD" id="cd00067">
    <property type="entry name" value="GAL4"/>
    <property type="match status" value="1"/>
</dbReference>